<feature type="compositionally biased region" description="Polar residues" evidence="1">
    <location>
        <begin position="256"/>
        <end position="269"/>
    </location>
</feature>
<organism evidence="3">
    <name type="scientific">Streptomyces sp. SID12501</name>
    <dbReference type="NCBI Taxonomy" id="2706042"/>
    <lineage>
        <taxon>Bacteria</taxon>
        <taxon>Bacillati</taxon>
        <taxon>Actinomycetota</taxon>
        <taxon>Actinomycetes</taxon>
        <taxon>Kitasatosporales</taxon>
        <taxon>Streptomycetaceae</taxon>
        <taxon>Streptomyces</taxon>
    </lineage>
</organism>
<feature type="signal peptide" evidence="2">
    <location>
        <begin position="1"/>
        <end position="34"/>
    </location>
</feature>
<name>A0A6B3BQD2_9ACTN</name>
<reference evidence="3" key="1">
    <citation type="submission" date="2020-01" db="EMBL/GenBank/DDBJ databases">
        <title>Insect and environment-associated Actinomycetes.</title>
        <authorList>
            <person name="Currrie C."/>
            <person name="Chevrette M."/>
            <person name="Carlson C."/>
            <person name="Stubbendieck R."/>
            <person name="Wendt-Pienkowski E."/>
        </authorList>
    </citation>
    <scope>NUCLEOTIDE SEQUENCE</scope>
    <source>
        <strain evidence="3">SID12501</strain>
    </source>
</reference>
<protein>
    <recommendedName>
        <fullName evidence="4">Bacterial Ig domain-containing protein</fullName>
    </recommendedName>
</protein>
<gene>
    <name evidence="3" type="ORF">G3I71_12040</name>
</gene>
<feature type="compositionally biased region" description="Low complexity" evidence="1">
    <location>
        <begin position="44"/>
        <end position="53"/>
    </location>
</feature>
<feature type="region of interest" description="Disordered" evidence="1">
    <location>
        <begin position="216"/>
        <end position="269"/>
    </location>
</feature>
<comment type="caution">
    <text evidence="3">The sequence shown here is derived from an EMBL/GenBank/DDBJ whole genome shotgun (WGS) entry which is preliminary data.</text>
</comment>
<evidence type="ECO:0000256" key="2">
    <source>
        <dbReference type="SAM" id="SignalP"/>
    </source>
</evidence>
<feature type="compositionally biased region" description="Low complexity" evidence="1">
    <location>
        <begin position="233"/>
        <end position="255"/>
    </location>
</feature>
<dbReference type="AlphaFoldDB" id="A0A6B3BQD2"/>
<evidence type="ECO:0000313" key="3">
    <source>
        <dbReference type="EMBL" id="NEC86528.1"/>
    </source>
</evidence>
<evidence type="ECO:0008006" key="4">
    <source>
        <dbReference type="Google" id="ProtNLM"/>
    </source>
</evidence>
<dbReference type="EMBL" id="JAAGLU010000008">
    <property type="protein sequence ID" value="NEC86528.1"/>
    <property type="molecule type" value="Genomic_DNA"/>
</dbReference>
<accession>A0A6B3BQD2</accession>
<keyword evidence="2" id="KW-0732">Signal</keyword>
<feature type="compositionally biased region" description="Polar residues" evidence="1">
    <location>
        <begin position="73"/>
        <end position="84"/>
    </location>
</feature>
<dbReference type="RefSeq" id="WP_164313966.1">
    <property type="nucleotide sequence ID" value="NZ_JAAGLU010000008.1"/>
</dbReference>
<evidence type="ECO:0000256" key="1">
    <source>
        <dbReference type="SAM" id="MobiDB-lite"/>
    </source>
</evidence>
<sequence length="504" mass="51121">MAEISGRRLTLATALSVVAASAVMGLAISAPAHAACTAALDTPGCGSTGTSSPTPSPTASDVKPTDSAALPSSGPTITAAPSPSTLTAVSGAPTVKGVFTLGNGSPLAGATVTLTPVDEVPADGSTITPTTVGTATTASDGSWSFTLPSTLPSTLQTYADNNGGVLSLEASFYGQAADGTLLTGTDYVDAGVATGSATTEGSVAARAETSDTVAIHPDVDGTLVTPADSTLVDSADTTDNADSTDGTDSSPTTSGNTWQSADGASTTGFSPDVVDGVDYSAVTPKLGGGCVPSKHVIKQHDYYTTIGEAHAYYDTTAAFEYNNTLSSTWGVATSVDGKDWSITSKISRKNTTGHAVGFANQGPRWAKRFQIPVKYQDIDHQYACPEGKVTHSYSIVPVGYDIPAGGAVARYGADVSSKDGLDAYRKSNPAYRAVLGKKQYVTITSGNSVTYGIAAKVFGVSISLDTEYGASHFQKITAGSGGEEHDIWGAKGKISGHPGVIYSY</sequence>
<feature type="chain" id="PRO_5025485229" description="Bacterial Ig domain-containing protein" evidence="2">
    <location>
        <begin position="35"/>
        <end position="504"/>
    </location>
</feature>
<proteinExistence type="predicted"/>
<feature type="region of interest" description="Disordered" evidence="1">
    <location>
        <begin position="44"/>
        <end position="84"/>
    </location>
</feature>